<feature type="compositionally biased region" description="Low complexity" evidence="11">
    <location>
        <begin position="248"/>
        <end position="260"/>
    </location>
</feature>
<reference evidence="13" key="1">
    <citation type="submission" date="2019-10" db="EMBL/GenBank/DDBJ databases">
        <title>Bird 10,000 Genomes (B10K) Project - Family phase.</title>
        <authorList>
            <person name="Zhang G."/>
        </authorList>
    </citation>
    <scope>NUCLEOTIDE SEQUENCE</scope>
    <source>
        <strain evidence="13">B10K-DU-012-30</strain>
        <tissue evidence="13">Muscle</tissue>
    </source>
</reference>
<dbReference type="AlphaFoldDB" id="A0A851BBY7"/>
<proteinExistence type="inferred from homology"/>
<gene>
    <name evidence="13" type="primary">B4galnt3</name>
    <name evidence="13" type="ORF">PICGYM_R09387</name>
</gene>
<dbReference type="SUPFAM" id="SSF53448">
    <property type="entry name" value="Nucleotide-diphospho-sugar transferases"/>
    <property type="match status" value="1"/>
</dbReference>
<sequence>GYESWRELAKVLSDTHVPGGDTSLQPDYPQELGHQIQELQRAGRNKSNDAAVDNPVPWMPEFQGQANLHVFEDWCGSSIEQLRRNLHFPLFPHTRTTLKKLAVSPKWTNYGLRIFGYLHPFTDGEFQFAIAADDNAEFWLSPDEKPSGLQLLASVGKTGKEWTAPGEFGKFHSQKSNMVRLSAAGRYYFEVLHKQDDRGTDHVEVAWRLNDPEAKFKVIDSQYLSLFANETHLKMDEVGHIPQTLASDRSQAAGSASSRAHPADMLKPDPRDTLYEVPLLSKSHVRQALPECPYKPSYLVNGFPLQRYQGLQFVHLSFVYPNDYSRLSHMEKDNKCFYQENPYYLERFGFYKYMKMDRPEKSLDSGEKTEQPGSQEGNLDDVQYEEQDMESTSAPEHAGTGRAEPAGKAPMLVSENVHEYSLQDRRRLLSVLGSSAGEEMQGRRTKRSGVKSAVLASAKQSLSLTGLEGNPVTKKLHLKAGIKDNSRSPPQHARAVPGRAPVRRANPPSRTQPRLPQWLSQVQPYLAEHEEANKGDGEAQMASPVKGKSGGAAEEEEVDGEPEEEDEDDFDYVPVFDQAVNWEQTFSMSNLDFHMLRTDWIDLKCNTSGNLLLREREALEVTHVFLRKLNQRTKGRFQLRRIVNVEKRQDRVRGSRYLLELELLELREQGRRRVRLSEYVFAQGWQGSGGAQDEERRMRNLAWGRRRHLMAAGSEPELCWPQGFSWNHQAVVHFVVPVKNQARWVLQFISDMEELFRVTKDPYFSIIITDYSSDDMDVEKALKRSTLHSYRYLKLAGNFERSAGLQAGIDLVTDPHSIVFLCDLHIHFPAGVIDSIRKHCVEGKMAFAPMVMRLHCGMSPQWPDGYWEVNGFGLLGIYKSDLDKIGGMNTKEFRDRWGGEDWELLDRILQAGLEVERLSLRNFFHWFHSKRGMWNRRQLKTP</sequence>
<evidence type="ECO:0000259" key="12">
    <source>
        <dbReference type="PROSITE" id="PS51820"/>
    </source>
</evidence>
<feature type="non-terminal residue" evidence="13">
    <location>
        <position position="1"/>
    </location>
</feature>
<feature type="domain" description="PA14" evidence="12">
    <location>
        <begin position="61"/>
        <end position="223"/>
    </location>
</feature>
<evidence type="ECO:0000256" key="11">
    <source>
        <dbReference type="SAM" id="MobiDB-lite"/>
    </source>
</evidence>
<keyword evidence="6" id="KW-1133">Transmembrane helix</keyword>
<keyword evidence="3 10" id="KW-0808">Transferase</keyword>
<evidence type="ECO:0000256" key="5">
    <source>
        <dbReference type="ARBA" id="ARBA00022968"/>
    </source>
</evidence>
<dbReference type="InterPro" id="IPR008428">
    <property type="entry name" value="Chond_GalNAc"/>
</dbReference>
<feature type="compositionally biased region" description="Acidic residues" evidence="11">
    <location>
        <begin position="553"/>
        <end position="568"/>
    </location>
</feature>
<comment type="subcellular location">
    <subcellularLocation>
        <location evidence="1 10">Golgi apparatus</location>
        <location evidence="1 10">Golgi stack membrane</location>
        <topology evidence="1 10">Single-pass type II membrane protein</topology>
    </subcellularLocation>
</comment>
<feature type="non-terminal residue" evidence="13">
    <location>
        <position position="942"/>
    </location>
</feature>
<keyword evidence="5 10" id="KW-0735">Signal-anchor</keyword>
<comment type="catalytic activity">
    <reaction evidence="9 10">
        <text>an N-acetyl-beta-D-glucosaminyl derivative + UDP-N-acetyl-alpha-D-galactosamine = an N-acetyl-beta-D-galactosaminyl-(1-&gt;4)-N-acetyl-beta-D-glucosaminyl derivative + UDP + H(+)</text>
        <dbReference type="Rhea" id="RHEA:20493"/>
        <dbReference type="ChEBI" id="CHEBI:15378"/>
        <dbReference type="ChEBI" id="CHEBI:58223"/>
        <dbReference type="ChEBI" id="CHEBI:61631"/>
        <dbReference type="ChEBI" id="CHEBI:67138"/>
        <dbReference type="ChEBI" id="CHEBI:138027"/>
        <dbReference type="EC" id="2.4.1.244"/>
    </reaction>
</comment>
<evidence type="ECO:0000313" key="14">
    <source>
        <dbReference type="Proteomes" id="UP000631391"/>
    </source>
</evidence>
<dbReference type="InterPro" id="IPR011658">
    <property type="entry name" value="PA14_dom"/>
</dbReference>
<keyword evidence="7 10" id="KW-0333">Golgi apparatus</keyword>
<name>A0A851BBY7_PICGY</name>
<keyword evidence="14" id="KW-1185">Reference proteome</keyword>
<dbReference type="PANTHER" id="PTHR12369:SF15">
    <property type="entry name" value="BETA-1,4-N-ACETYLGALACTOSAMINYLTRANSFERASE 3"/>
    <property type="match status" value="1"/>
</dbReference>
<keyword evidence="8" id="KW-0472">Membrane</keyword>
<dbReference type="GO" id="GO:0032580">
    <property type="term" value="C:Golgi cisterna membrane"/>
    <property type="evidence" value="ECO:0007669"/>
    <property type="project" value="UniProtKB-SubCell"/>
</dbReference>
<feature type="region of interest" description="Disordered" evidence="11">
    <location>
        <begin position="532"/>
        <end position="568"/>
    </location>
</feature>
<comment type="similarity">
    <text evidence="2 10">Belongs to the chondroitin N-acetylgalactosaminyltransferase family.</text>
</comment>
<comment type="function">
    <text evidence="10">Transfers N-acetylgalactosamine (GalNAc) from UDP-GalNAc to N-acetylglucosamine-beta-benzyl with a beta-1,4-linkage to form N,N'-diacetyllactosediamine, GalNAc-beta-1,4-GlcNAc structures in N-linked glycans and probably O-linked glycans.</text>
</comment>
<dbReference type="OrthoDB" id="5971499at2759"/>
<dbReference type="SMART" id="SM00758">
    <property type="entry name" value="PA14"/>
    <property type="match status" value="1"/>
</dbReference>
<keyword evidence="4" id="KW-0812">Transmembrane</keyword>
<evidence type="ECO:0000256" key="10">
    <source>
        <dbReference type="RuleBase" id="RU364016"/>
    </source>
</evidence>
<dbReference type="EMBL" id="WEKY01038900">
    <property type="protein sequence ID" value="NWI43789.1"/>
    <property type="molecule type" value="Genomic_DNA"/>
</dbReference>
<evidence type="ECO:0000256" key="4">
    <source>
        <dbReference type="ARBA" id="ARBA00022692"/>
    </source>
</evidence>
<feature type="region of interest" description="Disordered" evidence="11">
    <location>
        <begin position="248"/>
        <end position="269"/>
    </location>
</feature>
<dbReference type="Pfam" id="PF07691">
    <property type="entry name" value="PA14"/>
    <property type="match status" value="1"/>
</dbReference>
<evidence type="ECO:0000256" key="2">
    <source>
        <dbReference type="ARBA" id="ARBA00009239"/>
    </source>
</evidence>
<evidence type="ECO:0000256" key="8">
    <source>
        <dbReference type="ARBA" id="ARBA00023136"/>
    </source>
</evidence>
<evidence type="ECO:0000256" key="7">
    <source>
        <dbReference type="ARBA" id="ARBA00023034"/>
    </source>
</evidence>
<dbReference type="InterPro" id="IPR029044">
    <property type="entry name" value="Nucleotide-diphossugar_trans"/>
</dbReference>
<evidence type="ECO:0000256" key="6">
    <source>
        <dbReference type="ARBA" id="ARBA00022989"/>
    </source>
</evidence>
<dbReference type="Pfam" id="PF05679">
    <property type="entry name" value="CHGN"/>
    <property type="match status" value="1"/>
</dbReference>
<dbReference type="PANTHER" id="PTHR12369">
    <property type="entry name" value="CHONDROITIN SYNTHASE"/>
    <property type="match status" value="1"/>
</dbReference>
<dbReference type="Gene3D" id="3.90.550.10">
    <property type="entry name" value="Spore Coat Polysaccharide Biosynthesis Protein SpsA, Chain A"/>
    <property type="match status" value="1"/>
</dbReference>
<dbReference type="FunFam" id="3.90.550.10:FF:000063">
    <property type="entry name" value="Beta-1,4-N-acetylgalactosaminyltransferase"/>
    <property type="match status" value="1"/>
</dbReference>
<dbReference type="PROSITE" id="PS51820">
    <property type="entry name" value="PA14"/>
    <property type="match status" value="1"/>
</dbReference>
<accession>A0A851BBY7</accession>
<dbReference type="Proteomes" id="UP000631391">
    <property type="component" value="Unassembled WGS sequence"/>
</dbReference>
<organism evidence="13 14">
    <name type="scientific">Picathartes gymnocephalus</name>
    <name type="common">White-necked rockfowl</name>
    <dbReference type="NCBI Taxonomy" id="175131"/>
    <lineage>
        <taxon>Eukaryota</taxon>
        <taxon>Metazoa</taxon>
        <taxon>Chordata</taxon>
        <taxon>Craniata</taxon>
        <taxon>Vertebrata</taxon>
        <taxon>Euteleostomi</taxon>
        <taxon>Archelosauria</taxon>
        <taxon>Archosauria</taxon>
        <taxon>Dinosauria</taxon>
        <taxon>Saurischia</taxon>
        <taxon>Theropoda</taxon>
        <taxon>Coelurosauria</taxon>
        <taxon>Aves</taxon>
        <taxon>Neognathae</taxon>
        <taxon>Neoaves</taxon>
        <taxon>Telluraves</taxon>
        <taxon>Australaves</taxon>
        <taxon>Passeriformes</taxon>
        <taxon>Picathartidae</taxon>
        <taxon>Picathartes</taxon>
    </lineage>
</organism>
<dbReference type="EC" id="2.4.1.244" evidence="10"/>
<feature type="region of interest" description="Disordered" evidence="11">
    <location>
        <begin position="480"/>
        <end position="517"/>
    </location>
</feature>
<protein>
    <recommendedName>
        <fullName evidence="10">Beta-1,4-N-acetylgalactosaminyltransferase</fullName>
        <ecNumber evidence="10">2.4.1.244</ecNumber>
    </recommendedName>
</protein>
<evidence type="ECO:0000256" key="1">
    <source>
        <dbReference type="ARBA" id="ARBA00004447"/>
    </source>
</evidence>
<dbReference type="InterPro" id="IPR037524">
    <property type="entry name" value="PA14/GLEYA"/>
</dbReference>
<feature type="region of interest" description="Disordered" evidence="11">
    <location>
        <begin position="385"/>
        <end position="406"/>
    </location>
</feature>
<dbReference type="InterPro" id="IPR051227">
    <property type="entry name" value="CS_glycosyltransferase"/>
</dbReference>
<evidence type="ECO:0000313" key="13">
    <source>
        <dbReference type="EMBL" id="NWI43789.1"/>
    </source>
</evidence>
<evidence type="ECO:0000256" key="3">
    <source>
        <dbReference type="ARBA" id="ARBA00022679"/>
    </source>
</evidence>
<evidence type="ECO:0000256" key="9">
    <source>
        <dbReference type="ARBA" id="ARBA00052364"/>
    </source>
</evidence>
<comment type="caution">
    <text evidence="13">The sequence shown here is derived from an EMBL/GenBank/DDBJ whole genome shotgun (WGS) entry which is preliminary data.</text>
</comment>
<dbReference type="GO" id="GO:0033842">
    <property type="term" value="F:N-acetyl-beta-glucosaminyl-derivative 4-beta-N-acetylgalactosaminyltransferase activity"/>
    <property type="evidence" value="ECO:0007669"/>
    <property type="project" value="UniProtKB-EC"/>
</dbReference>
<feature type="compositionally biased region" description="Low complexity" evidence="11">
    <location>
        <begin position="493"/>
        <end position="508"/>
    </location>
</feature>